<organism evidence="1 2">
    <name type="scientific">Phycomyces blakesleeanus (strain ATCC 8743b / DSM 1359 / FGSC 10004 / NBRC 33097 / NRRL 1555)</name>
    <dbReference type="NCBI Taxonomy" id="763407"/>
    <lineage>
        <taxon>Eukaryota</taxon>
        <taxon>Fungi</taxon>
        <taxon>Fungi incertae sedis</taxon>
        <taxon>Mucoromycota</taxon>
        <taxon>Mucoromycotina</taxon>
        <taxon>Mucoromycetes</taxon>
        <taxon>Mucorales</taxon>
        <taxon>Phycomycetaceae</taxon>
        <taxon>Phycomyces</taxon>
    </lineage>
</organism>
<reference evidence="2" key="1">
    <citation type="submission" date="2015-06" db="EMBL/GenBank/DDBJ databases">
        <title>Expansion of signal transduction pathways in fungi by whole-genome duplication.</title>
        <authorList>
            <consortium name="DOE Joint Genome Institute"/>
            <person name="Corrochano L.M."/>
            <person name="Kuo A."/>
            <person name="Marcet-Houben M."/>
            <person name="Polaino S."/>
            <person name="Salamov A."/>
            <person name="Villalobos J.M."/>
            <person name="Alvarez M.I."/>
            <person name="Avalos J."/>
            <person name="Benito E.P."/>
            <person name="Benoit I."/>
            <person name="Burger G."/>
            <person name="Camino L.P."/>
            <person name="Canovas D."/>
            <person name="Cerda-Olmedo E."/>
            <person name="Cheng J.-F."/>
            <person name="Dominguez A."/>
            <person name="Elias M."/>
            <person name="Eslava A.P."/>
            <person name="Glaser F."/>
            <person name="Grimwood J."/>
            <person name="Gutierrez G."/>
            <person name="Heitman J."/>
            <person name="Henrissat B."/>
            <person name="Iturriaga E.A."/>
            <person name="Lang B.F."/>
            <person name="Lavin J.L."/>
            <person name="Lee S."/>
            <person name="Li W."/>
            <person name="Lindquist E."/>
            <person name="Lopez-Garcia S."/>
            <person name="Luque E.M."/>
            <person name="Marcos A.T."/>
            <person name="Martin J."/>
            <person name="McCluskey K."/>
            <person name="Medina H.R."/>
            <person name="Miralles-Duran A."/>
            <person name="Miyazaki A."/>
            <person name="Munoz-Torres E."/>
            <person name="Oguiza J.A."/>
            <person name="Ohm R."/>
            <person name="Olmedo M."/>
            <person name="Orejas M."/>
            <person name="Ortiz-Castellanos L."/>
            <person name="Pisabarro A.G."/>
            <person name="Rodriguez-Romero J."/>
            <person name="Ruiz-Herrera J."/>
            <person name="Ruiz-Vazquez R."/>
            <person name="Sanz C."/>
            <person name="Schackwitz W."/>
            <person name="Schmutz J."/>
            <person name="Shahriari M."/>
            <person name="Shelest E."/>
            <person name="Silva-Franco F."/>
            <person name="Soanes D."/>
            <person name="Syed K."/>
            <person name="Tagua V.G."/>
            <person name="Talbot N.J."/>
            <person name="Thon M."/>
            <person name="De vries R.P."/>
            <person name="Wiebenga A."/>
            <person name="Yadav J.S."/>
            <person name="Braun E.L."/>
            <person name="Baker S."/>
            <person name="Garre V."/>
            <person name="Horwitz B."/>
            <person name="Torres-Martinez S."/>
            <person name="Idnurm A."/>
            <person name="Herrera-Estrella A."/>
            <person name="Gabaldon T."/>
            <person name="Grigoriev I.V."/>
        </authorList>
    </citation>
    <scope>NUCLEOTIDE SEQUENCE [LARGE SCALE GENOMIC DNA]</scope>
    <source>
        <strain evidence="2">NRRL 1555(-)</strain>
    </source>
</reference>
<keyword evidence="2" id="KW-1185">Reference proteome</keyword>
<dbReference type="Proteomes" id="UP000077315">
    <property type="component" value="Unassembled WGS sequence"/>
</dbReference>
<evidence type="ECO:0000313" key="2">
    <source>
        <dbReference type="Proteomes" id="UP000077315"/>
    </source>
</evidence>
<protein>
    <submittedName>
        <fullName evidence="1">Uncharacterized protein</fullName>
    </submittedName>
</protein>
<evidence type="ECO:0000313" key="1">
    <source>
        <dbReference type="EMBL" id="OAD76093.1"/>
    </source>
</evidence>
<sequence length="309" mass="36191">MSLEKVNRNKRLGFGRVSVLTFERHKDHDERIEDIHNSISCEYDRQLNIDCVNVAPDFEGILVSWLRKKDNYKRWKKDDPQDKTKDALCTEIKELMEECAILLCQKQAIYAKIQHIQQNFLESQILHRLQFRRIEEGMKRHGVPNELVENTIMELMMKVFPFYYDLVPVMGVNLQTDPVLISSSTVKTYPWGPPIPWKKAGLRNIDNSERTNVVEYIKESDMLYQKKAEGEGKPKLLNVDSSEADRPRKGVRDRDIMMDISGLVRDFDQEEMSLMYISILVNYPTLFINKSTLGLNKLEVYLDSVAYEY</sequence>
<name>A0A162UL77_PHYB8</name>
<accession>A0A162UL77</accession>
<dbReference type="GeneID" id="29001438"/>
<dbReference type="PANTHER" id="PTHR33324:SF2">
    <property type="entry name" value="MYB_SANT-LIKE DNA-BINDING DOMAIN-CONTAINING PROTEIN"/>
    <property type="match status" value="1"/>
</dbReference>
<dbReference type="InParanoid" id="A0A162UL77"/>
<proteinExistence type="predicted"/>
<gene>
    <name evidence="1" type="ORF">PHYBLDRAFT_59624</name>
</gene>
<dbReference type="AlphaFoldDB" id="A0A162UL77"/>
<dbReference type="EMBL" id="KV440976">
    <property type="protein sequence ID" value="OAD76093.1"/>
    <property type="molecule type" value="Genomic_DNA"/>
</dbReference>
<dbReference type="PANTHER" id="PTHR33324">
    <property type="entry name" value="EXPRESSED PROTEIN"/>
    <property type="match status" value="1"/>
</dbReference>
<dbReference type="RefSeq" id="XP_018294133.1">
    <property type="nucleotide sequence ID" value="XM_018440532.1"/>
</dbReference>
<dbReference type="VEuPathDB" id="FungiDB:PHYBLDRAFT_59624"/>